<evidence type="ECO:0000313" key="3">
    <source>
        <dbReference type="EMBL" id="KHN66324.1"/>
    </source>
</evidence>
<evidence type="ECO:0000313" key="4">
    <source>
        <dbReference type="Proteomes" id="UP000031012"/>
    </source>
</evidence>
<keyword evidence="1" id="KW-1133">Transmembrane helix</keyword>
<feature type="transmembrane region" description="Helical" evidence="1">
    <location>
        <begin position="583"/>
        <end position="604"/>
    </location>
</feature>
<name>A0A0B2UAV4_9GAMM</name>
<evidence type="ECO:0000256" key="2">
    <source>
        <dbReference type="SAM" id="SignalP"/>
    </source>
</evidence>
<keyword evidence="1" id="KW-0812">Transmembrane</keyword>
<feature type="signal peptide" evidence="2">
    <location>
        <begin position="1"/>
        <end position="28"/>
    </location>
</feature>
<reference evidence="3 4" key="1">
    <citation type="submission" date="2014-03" db="EMBL/GenBank/DDBJ databases">
        <title>Genome sequence of the diesel-degrader and plant-growth promoter Acinetobacter oleivorans PF-1 isolated from the roots of poplar tree.</title>
        <authorList>
            <person name="Gkorezis P."/>
            <person name="van Hamme J."/>
            <person name="Rineau F."/>
            <person name="Vangronsveld J."/>
            <person name="Francetti A."/>
        </authorList>
    </citation>
    <scope>NUCLEOTIDE SEQUENCE [LARGE SCALE GENOMIC DNA]</scope>
    <source>
        <strain evidence="3 4">PF1</strain>
    </source>
</reference>
<evidence type="ECO:0008006" key="5">
    <source>
        <dbReference type="Google" id="ProtNLM"/>
    </source>
</evidence>
<dbReference type="EMBL" id="JHQK01000013">
    <property type="protein sequence ID" value="KHN66324.1"/>
    <property type="molecule type" value="Genomic_DNA"/>
</dbReference>
<gene>
    <name evidence="3" type="ORF">DH17_03150</name>
</gene>
<accession>A0A0B2UAV4</accession>
<keyword evidence="2" id="KW-0732">Signal</keyword>
<proteinExistence type="predicted"/>
<feature type="chain" id="PRO_5002095475" description="Cellulose biosynthesis cyclic di-GMP-binding regulatory protein BcsB" evidence="2">
    <location>
        <begin position="29"/>
        <end position="614"/>
    </location>
</feature>
<keyword evidence="1" id="KW-0472">Membrane</keyword>
<dbReference type="AlphaFoldDB" id="A0A0B2UAV4"/>
<comment type="caution">
    <text evidence="3">The sequence shown here is derived from an EMBL/GenBank/DDBJ whole genome shotgun (WGS) entry which is preliminary data.</text>
</comment>
<sequence>MKKTFDLYQTAQVLLASTSLMLAMSAHAYTWELDDISTSTKYTVEPHFFYIGKGAEWENIQFSSNYSTESDTTLLVKYDDKLIYNATLNGDGQLNFDIPKSQSGFHRLDFIIQQYAKPTTLNRTKDSFCSEDIDHLTYFNNSKIDFVPIRKDYQLKYLPDALFNPQARRPTPFVGILKYNRKEITEASMLARLASSWGSVTPIEWVDSGQTNLNDETNFIIEVIRSSTPLKGGALVQIAKPADGVATLSITYHTPQELTAAINGLINPSYVQQLNTGSAIFPTTISNPSWAQFKKINTLADLGIEDFRLNHAEKNLFLDFPAVWQPTDILQGQIALRIQSGLLQGSNITAWIDGGLAGSMKTADLASDPVNRQFNIFAKAISNTTNFSLKLENSVIASSQCLPNAHGSLWIDTAKSTVKLPHKLKNGVAAISMTLATTPTIAIDDQSGALNIAIIMGQVAKKMLLTQAPIPLNLVRYSPSAPQSINVRVNKDIYQQQVLMHQDIIYAPAAVNGFIVSYDNNRFDVITDSEGGAQSFMHLWEKIQHKIPNNVTKMLVSENGNIYVLQKLIVGNQKAPLVQQSSFFLLVVIISAIMIIIIFLWYWLRRNNEKTDTN</sequence>
<evidence type="ECO:0000256" key="1">
    <source>
        <dbReference type="SAM" id="Phobius"/>
    </source>
</evidence>
<organism evidence="3 4">
    <name type="scientific">Acinetobacter oleivorans</name>
    <dbReference type="NCBI Taxonomy" id="1148157"/>
    <lineage>
        <taxon>Bacteria</taxon>
        <taxon>Pseudomonadati</taxon>
        <taxon>Pseudomonadota</taxon>
        <taxon>Gammaproteobacteria</taxon>
        <taxon>Moraxellales</taxon>
        <taxon>Moraxellaceae</taxon>
        <taxon>Acinetobacter</taxon>
    </lineage>
</organism>
<dbReference type="Proteomes" id="UP000031012">
    <property type="component" value="Unassembled WGS sequence"/>
</dbReference>
<protein>
    <recommendedName>
        <fullName evidence="5">Cellulose biosynthesis cyclic di-GMP-binding regulatory protein BcsB</fullName>
    </recommendedName>
</protein>